<reference evidence="3" key="1">
    <citation type="submission" date="2016-10" db="EMBL/GenBank/DDBJ databases">
        <authorList>
            <person name="Varghese N."/>
            <person name="Submissions S."/>
        </authorList>
    </citation>
    <scope>NUCLEOTIDE SEQUENCE [LARGE SCALE GENOMIC DNA]</scope>
    <source>
        <strain evidence="3">DSM 3384</strain>
    </source>
</reference>
<proteinExistence type="predicted"/>
<gene>
    <name evidence="2" type="ORF">SAMN04487931_10795</name>
</gene>
<feature type="transmembrane region" description="Helical" evidence="1">
    <location>
        <begin position="12"/>
        <end position="30"/>
    </location>
</feature>
<organism evidence="2 3">
    <name type="scientific">Desulfobacula phenolica</name>
    <dbReference type="NCBI Taxonomy" id="90732"/>
    <lineage>
        <taxon>Bacteria</taxon>
        <taxon>Pseudomonadati</taxon>
        <taxon>Thermodesulfobacteriota</taxon>
        <taxon>Desulfobacteria</taxon>
        <taxon>Desulfobacterales</taxon>
        <taxon>Desulfobacteraceae</taxon>
        <taxon>Desulfobacula</taxon>
    </lineage>
</organism>
<accession>A0A1H2HXU3</accession>
<dbReference type="AlphaFoldDB" id="A0A1H2HXU3"/>
<dbReference type="RefSeq" id="WP_092234803.1">
    <property type="nucleotide sequence ID" value="NZ_FNLL01000007.1"/>
</dbReference>
<name>A0A1H2HXU3_9BACT</name>
<protein>
    <submittedName>
        <fullName evidence="2">Uncharacterized protein</fullName>
    </submittedName>
</protein>
<evidence type="ECO:0000256" key="1">
    <source>
        <dbReference type="SAM" id="Phobius"/>
    </source>
</evidence>
<keyword evidence="1" id="KW-0472">Membrane</keyword>
<dbReference type="EMBL" id="FNLL01000007">
    <property type="protein sequence ID" value="SDU36368.1"/>
    <property type="molecule type" value="Genomic_DNA"/>
</dbReference>
<evidence type="ECO:0000313" key="3">
    <source>
        <dbReference type="Proteomes" id="UP000199608"/>
    </source>
</evidence>
<evidence type="ECO:0000313" key="2">
    <source>
        <dbReference type="EMBL" id="SDU36368.1"/>
    </source>
</evidence>
<sequence>MPGNVMNSYIRLIQVLLISVFVITAFVCGCSGQREKLVGKYTAVNTNTAGSVTASLELLADGKGFWSIDTDNAAFRWDLHRNKIRLHTRSGGVIEGTIEDTAIQFVLPGMGKIRFKK</sequence>
<keyword evidence="3" id="KW-1185">Reference proteome</keyword>
<keyword evidence="1" id="KW-1133">Transmembrane helix</keyword>
<dbReference type="Proteomes" id="UP000199608">
    <property type="component" value="Unassembled WGS sequence"/>
</dbReference>
<keyword evidence="1" id="KW-0812">Transmembrane</keyword>